<name>A0A917KX60_9PROT</name>
<sequence>MRVAVMAAVPVEYPWRGDTALRYLIGIGSSGRGSAVTHRIEEIEGIEKVHGEKLRASGIEGGERRQAGGYRRPGRVERHHGQAAAGRRREAFQSRAP</sequence>
<keyword evidence="3" id="KW-1185">Reference proteome</keyword>
<feature type="region of interest" description="Disordered" evidence="1">
    <location>
        <begin position="54"/>
        <end position="97"/>
    </location>
</feature>
<reference evidence="2" key="2">
    <citation type="submission" date="2020-09" db="EMBL/GenBank/DDBJ databases">
        <authorList>
            <person name="Sun Q."/>
            <person name="Zhou Y."/>
        </authorList>
    </citation>
    <scope>NUCLEOTIDE SEQUENCE</scope>
    <source>
        <strain evidence="2">CGMCC 1.3617</strain>
    </source>
</reference>
<feature type="compositionally biased region" description="Basic and acidic residues" evidence="1">
    <location>
        <begin position="54"/>
        <end position="66"/>
    </location>
</feature>
<protein>
    <submittedName>
        <fullName evidence="2">Uncharacterized protein</fullName>
    </submittedName>
</protein>
<evidence type="ECO:0000313" key="3">
    <source>
        <dbReference type="Proteomes" id="UP000661507"/>
    </source>
</evidence>
<evidence type="ECO:0000256" key="1">
    <source>
        <dbReference type="SAM" id="MobiDB-lite"/>
    </source>
</evidence>
<reference evidence="2" key="1">
    <citation type="journal article" date="2014" name="Int. J. Syst. Evol. Microbiol.">
        <title>Complete genome sequence of Corynebacterium casei LMG S-19264T (=DSM 44701T), isolated from a smear-ripened cheese.</title>
        <authorList>
            <consortium name="US DOE Joint Genome Institute (JGI-PGF)"/>
            <person name="Walter F."/>
            <person name="Albersmeier A."/>
            <person name="Kalinowski J."/>
            <person name="Ruckert C."/>
        </authorList>
    </citation>
    <scope>NUCLEOTIDE SEQUENCE</scope>
    <source>
        <strain evidence="2">CGMCC 1.3617</strain>
    </source>
</reference>
<evidence type="ECO:0000313" key="2">
    <source>
        <dbReference type="EMBL" id="GGJ31593.1"/>
    </source>
</evidence>
<dbReference type="EMBL" id="BMKW01000011">
    <property type="protein sequence ID" value="GGJ31593.1"/>
    <property type="molecule type" value="Genomic_DNA"/>
</dbReference>
<gene>
    <name evidence="2" type="ORF">GCM10011320_43730</name>
</gene>
<dbReference type="AlphaFoldDB" id="A0A917KX60"/>
<feature type="compositionally biased region" description="Basic and acidic residues" evidence="1">
    <location>
        <begin position="87"/>
        <end position="97"/>
    </location>
</feature>
<proteinExistence type="predicted"/>
<dbReference type="Proteomes" id="UP000661507">
    <property type="component" value="Unassembled WGS sequence"/>
</dbReference>
<comment type="caution">
    <text evidence="2">The sequence shown here is derived from an EMBL/GenBank/DDBJ whole genome shotgun (WGS) entry which is preliminary data.</text>
</comment>
<organism evidence="2 3">
    <name type="scientific">Neoroseomonas lacus</name>
    <dbReference type="NCBI Taxonomy" id="287609"/>
    <lineage>
        <taxon>Bacteria</taxon>
        <taxon>Pseudomonadati</taxon>
        <taxon>Pseudomonadota</taxon>
        <taxon>Alphaproteobacteria</taxon>
        <taxon>Acetobacterales</taxon>
        <taxon>Acetobacteraceae</taxon>
        <taxon>Neoroseomonas</taxon>
    </lineage>
</organism>
<accession>A0A917KX60</accession>